<dbReference type="RefSeq" id="WP_263992139.1">
    <property type="nucleotide sequence ID" value="NZ_JACKTO010000003.1"/>
</dbReference>
<reference evidence="2 3" key="1">
    <citation type="journal article" date="2019" name="Emerg. Microbes Infect.">
        <title>Comprehensive subspecies identification of 175 nontuberculous mycobacteria species based on 7547 genomic profiles.</title>
        <authorList>
            <person name="Matsumoto Y."/>
            <person name="Kinjo T."/>
            <person name="Motooka D."/>
            <person name="Nabeya D."/>
            <person name="Jung N."/>
            <person name="Uechi K."/>
            <person name="Horii T."/>
            <person name="Iida T."/>
            <person name="Fujita J."/>
            <person name="Nakamura S."/>
        </authorList>
    </citation>
    <scope>NUCLEOTIDE SEQUENCE [LARGE SCALE GENOMIC DNA]</scope>
    <source>
        <strain evidence="2 3">JCM 14233</strain>
    </source>
</reference>
<dbReference type="AlphaFoldDB" id="A0A7I7MR89"/>
<accession>A0A7I7MR89</accession>
<dbReference type="KEGG" id="mshj:MSHI_16750"/>
<keyword evidence="3" id="KW-1185">Reference proteome</keyword>
<evidence type="ECO:0000313" key="3">
    <source>
        <dbReference type="Proteomes" id="UP000467236"/>
    </source>
</evidence>
<organism evidence="2 3">
    <name type="scientific">Mycobacterium shinjukuense</name>
    <dbReference type="NCBI Taxonomy" id="398694"/>
    <lineage>
        <taxon>Bacteria</taxon>
        <taxon>Bacillati</taxon>
        <taxon>Actinomycetota</taxon>
        <taxon>Actinomycetes</taxon>
        <taxon>Mycobacteriales</taxon>
        <taxon>Mycobacteriaceae</taxon>
        <taxon>Mycobacterium</taxon>
    </lineage>
</organism>
<gene>
    <name evidence="2" type="ORF">MSHI_16750</name>
</gene>
<evidence type="ECO:0000256" key="1">
    <source>
        <dbReference type="SAM" id="MobiDB-lite"/>
    </source>
</evidence>
<sequence>MRQPSLGEIAACAGGPIDLPVLRRGAGGLGSDLAVARPQGLVELVSASVAVYRPPGDAGVVAGNGVAAAHRHGGGDRSVLATKATRRVGDFVGSPLRPSGAGFRSSVVSLAETAMAVLAPSWDGRGGTHPDLTHNATSTDSASPAALPGRCRPCSAGFDAEHP</sequence>
<name>A0A7I7MR89_9MYCO</name>
<feature type="region of interest" description="Disordered" evidence="1">
    <location>
        <begin position="121"/>
        <end position="146"/>
    </location>
</feature>
<evidence type="ECO:0000313" key="2">
    <source>
        <dbReference type="EMBL" id="BBX73769.1"/>
    </source>
</evidence>
<dbReference type="Proteomes" id="UP000467236">
    <property type="component" value="Chromosome"/>
</dbReference>
<protein>
    <submittedName>
        <fullName evidence="2">Uncharacterized protein</fullName>
    </submittedName>
</protein>
<dbReference type="EMBL" id="AP022575">
    <property type="protein sequence ID" value="BBX73769.1"/>
    <property type="molecule type" value="Genomic_DNA"/>
</dbReference>
<proteinExistence type="predicted"/>